<dbReference type="AlphaFoldDB" id="A0A2R6Y0C7"/>
<accession>A0A2R6Y0C7</accession>
<organism evidence="2 3">
    <name type="scientific">Candidatus Carbonibacillus altaicus</name>
    <dbReference type="NCBI Taxonomy" id="2163959"/>
    <lineage>
        <taxon>Bacteria</taxon>
        <taxon>Bacillati</taxon>
        <taxon>Bacillota</taxon>
        <taxon>Bacilli</taxon>
        <taxon>Bacillales</taxon>
        <taxon>Candidatus Carbonibacillus</taxon>
    </lineage>
</organism>
<evidence type="ECO:0000256" key="1">
    <source>
        <dbReference type="SAM" id="MobiDB-lite"/>
    </source>
</evidence>
<dbReference type="Proteomes" id="UP000244338">
    <property type="component" value="Unassembled WGS sequence"/>
</dbReference>
<dbReference type="EMBL" id="PEBX01000044">
    <property type="protein sequence ID" value="PTQ56115.1"/>
    <property type="molecule type" value="Genomic_DNA"/>
</dbReference>
<sequence>MFWPWFKRFKKNDERDRWRDSEHLKTEHSYRHDLLPEEFPEGPYGSPMEMEVAREWSQDDHRVSAFEFESKEFHEGIPRHLPPVDASYGEVPEGIDGQP</sequence>
<comment type="caution">
    <text evidence="2">The sequence shown here is derived from an EMBL/GenBank/DDBJ whole genome shotgun (WGS) entry which is preliminary data.</text>
</comment>
<name>A0A2R6Y0C7_9BACL</name>
<protein>
    <submittedName>
        <fullName evidence="2">Uncharacterized protein</fullName>
    </submittedName>
</protein>
<evidence type="ECO:0000313" key="3">
    <source>
        <dbReference type="Proteomes" id="UP000244338"/>
    </source>
</evidence>
<proteinExistence type="predicted"/>
<evidence type="ECO:0000313" key="2">
    <source>
        <dbReference type="EMBL" id="PTQ56115.1"/>
    </source>
</evidence>
<gene>
    <name evidence="2" type="ORF">BSOLF_0808</name>
</gene>
<feature type="region of interest" description="Disordered" evidence="1">
    <location>
        <begin position="77"/>
        <end position="99"/>
    </location>
</feature>
<reference evidence="3" key="1">
    <citation type="journal article" date="2018" name="Sci. Rep.">
        <title>Lignite coal burning seam in the remote Altai Mountains harbors a hydrogen-driven thermophilic microbial community.</title>
        <authorList>
            <person name="Kadnikov V.V."/>
            <person name="Mardanov A.V."/>
            <person name="Ivasenko D.A."/>
            <person name="Antsiferov D.V."/>
            <person name="Beletsky A.V."/>
            <person name="Karnachuk O.V."/>
            <person name="Ravin N.V."/>
        </authorList>
    </citation>
    <scope>NUCLEOTIDE SEQUENCE [LARGE SCALE GENOMIC DNA]</scope>
</reference>